<reference evidence="3 4" key="1">
    <citation type="journal article" date="2012" name="J. Bacteriol.">
        <title>Complete Genome Sequence of Rahnella aquatilis CIP 78.65.</title>
        <authorList>
            <person name="Martinez R.J."/>
            <person name="Bruce D."/>
            <person name="Detter C."/>
            <person name="Goodwin L.A."/>
            <person name="Han J."/>
            <person name="Han C.S."/>
            <person name="Held B."/>
            <person name="Land M.L."/>
            <person name="Mikhailova N."/>
            <person name="Nolan M."/>
            <person name="Pennacchio L."/>
            <person name="Pitluck S."/>
            <person name="Tapia R."/>
            <person name="Woyke T."/>
            <person name="Sobecky P.A."/>
        </authorList>
    </citation>
    <scope>NUCLEOTIDE SEQUENCE [LARGE SCALE GENOMIC DNA]</scope>
    <source>
        <strain evidence="4">ATCC 33071 / DSM 4594 / JCM 1683 / NBRC 105701 / NCIMB 13365 / CIP 78.65</strain>
    </source>
</reference>
<dbReference type="HOGENOM" id="CLU_625391_0_0_6"/>
<organism evidence="3 4">
    <name type="scientific">Rahnella aquatilis (strain ATCC 33071 / DSM 4594 / JCM 1683 / NBRC 105701 / NCIMB 13365 / CIP 78.65)</name>
    <dbReference type="NCBI Taxonomy" id="745277"/>
    <lineage>
        <taxon>Bacteria</taxon>
        <taxon>Pseudomonadati</taxon>
        <taxon>Pseudomonadota</taxon>
        <taxon>Gammaproteobacteria</taxon>
        <taxon>Enterobacterales</taxon>
        <taxon>Yersiniaceae</taxon>
        <taxon>Rahnella</taxon>
    </lineage>
</organism>
<dbReference type="SUPFAM" id="SSF52058">
    <property type="entry name" value="L domain-like"/>
    <property type="match status" value="1"/>
</dbReference>
<evidence type="ECO:0000313" key="4">
    <source>
        <dbReference type="Proteomes" id="UP000009010"/>
    </source>
</evidence>
<dbReference type="Pfam" id="PF12799">
    <property type="entry name" value="LRR_4"/>
    <property type="match status" value="1"/>
</dbReference>
<accession>H2IVE6</accession>
<dbReference type="PANTHER" id="PTHR46652">
    <property type="entry name" value="LEUCINE-RICH REPEAT AND IQ DOMAIN-CONTAINING PROTEIN 1-RELATED"/>
    <property type="match status" value="1"/>
</dbReference>
<dbReference type="OrthoDB" id="269551at2"/>
<dbReference type="Proteomes" id="UP000009010">
    <property type="component" value="Chromosome"/>
</dbReference>
<dbReference type="AlphaFoldDB" id="H2IVE6"/>
<dbReference type="RefSeq" id="WP_015696925.1">
    <property type="nucleotide sequence ID" value="NC_016818.1"/>
</dbReference>
<dbReference type="InterPro" id="IPR050836">
    <property type="entry name" value="SDS22/Internalin_LRR"/>
</dbReference>
<gene>
    <name evidence="3" type="ordered locus">Rahaq2_1867</name>
</gene>
<evidence type="ECO:0000313" key="3">
    <source>
        <dbReference type="EMBL" id="AEX51733.1"/>
    </source>
</evidence>
<dbReference type="InterPro" id="IPR001611">
    <property type="entry name" value="Leu-rich_rpt"/>
</dbReference>
<dbReference type="KEGG" id="raq:Rahaq2_1867"/>
<dbReference type="PATRIC" id="fig|745277.3.peg.1789"/>
<keyword evidence="4" id="KW-1185">Reference proteome</keyword>
<proteinExistence type="predicted"/>
<dbReference type="EMBL" id="CP003244">
    <property type="protein sequence ID" value="AEX51733.1"/>
    <property type="molecule type" value="Genomic_DNA"/>
</dbReference>
<dbReference type="PANTHER" id="PTHR46652:SF3">
    <property type="entry name" value="LEUCINE-RICH REPEAT-CONTAINING PROTEIN 9"/>
    <property type="match status" value="1"/>
</dbReference>
<sequence length="438" mass="48218">MSTINVTIPDPALNELLHVACDVPLGTPLTSDDLASLSTLDASNSGITDLEGMQYCINLLNLNLSDNEIKDTTPLIGLTLLISLNLSENLNLLDEAVQKLSSLINIQNLILTQSMIQSVNFASNMTKLINLDASRCLDLIDLHGISYLPALAVLDLSDSKQITDISALSTLPNLVYLELTQCPFISNMEVLGKITSLTELIIIQCGETNISYLNTLSNLENLNFKDNFVSDISFVSNLHKLNYISFTNNKVSDLTPLKQLTLLETFIAPENLITTLSPILDLPLLTLCTISNNYLTDFGEIAYLISKSVSLHFEGNFFVSQVDQYAFNHFPEITFPSGKSQDNIFEIYLCTGLDTYTSSYFSGHSGFEYFTVQSTDSNIFVATGQAIFSDDKILYMNTEMTGISPGEAALQILYTTPNQTPVKLPFASGDYEFKVTIS</sequence>
<dbReference type="PROSITE" id="PS51450">
    <property type="entry name" value="LRR"/>
    <property type="match status" value="1"/>
</dbReference>
<keyword evidence="1" id="KW-0433">Leucine-rich repeat</keyword>
<reference evidence="4" key="2">
    <citation type="submission" date="2012-01" db="EMBL/GenBank/DDBJ databases">
        <title>Complete sequence of chromosome of Rahnella aquatilis CIP 78.65.</title>
        <authorList>
            <person name="Lucas S."/>
            <person name="Han J."/>
            <person name="Lapidus A."/>
            <person name="Cheng J.-F."/>
            <person name="Goodwin L."/>
            <person name="Pitluck S."/>
            <person name="Peters L."/>
            <person name="Ovchinnikova G."/>
            <person name="Held B."/>
            <person name="Detter J.C."/>
            <person name="Han C."/>
            <person name="Tapia R."/>
            <person name="Land M."/>
            <person name="Hauser L."/>
            <person name="Kyrpides N."/>
            <person name="Ivanova N."/>
            <person name="Pagani I."/>
            <person name="Sobecky P."/>
            <person name="Martinez R."/>
            <person name="Woyke T."/>
        </authorList>
    </citation>
    <scope>NUCLEOTIDE SEQUENCE [LARGE SCALE GENOMIC DNA]</scope>
    <source>
        <strain evidence="4">ATCC 33071 / DSM 4594 / JCM 1683 / NBRC 105701 / NCIMB 13365 / CIP 78.65</strain>
    </source>
</reference>
<dbReference type="InterPro" id="IPR025875">
    <property type="entry name" value="Leu-rich_rpt_4"/>
</dbReference>
<evidence type="ECO:0000256" key="2">
    <source>
        <dbReference type="ARBA" id="ARBA00022737"/>
    </source>
</evidence>
<dbReference type="eggNOG" id="COG4886">
    <property type="taxonomic scope" value="Bacteria"/>
</dbReference>
<dbReference type="STRING" id="745277.Rahaq2_1867"/>
<evidence type="ECO:0000256" key="1">
    <source>
        <dbReference type="ARBA" id="ARBA00022614"/>
    </source>
</evidence>
<dbReference type="Gene3D" id="3.80.10.10">
    <property type="entry name" value="Ribonuclease Inhibitor"/>
    <property type="match status" value="1"/>
</dbReference>
<evidence type="ECO:0008006" key="5">
    <source>
        <dbReference type="Google" id="ProtNLM"/>
    </source>
</evidence>
<keyword evidence="2" id="KW-0677">Repeat</keyword>
<dbReference type="InterPro" id="IPR032675">
    <property type="entry name" value="LRR_dom_sf"/>
</dbReference>
<name>H2IVE6_RAHAC</name>
<protein>
    <recommendedName>
        <fullName evidence="5">Leucine Rich Repeat (LRR)-containing protein</fullName>
    </recommendedName>
</protein>